<dbReference type="AlphaFoldDB" id="A0A0B7KJZ4"/>
<evidence type="ECO:0000313" key="1">
    <source>
        <dbReference type="EMBL" id="CEO55170.1"/>
    </source>
</evidence>
<dbReference type="PANTHER" id="PTHR34071">
    <property type="entry name" value="5-NITROIMIDAZOLE ANTIBIOTICS RESISTANCE PROTEIN, NIMA-FAMILY-RELATED PROTEIN-RELATED"/>
    <property type="match status" value="1"/>
</dbReference>
<dbReference type="PANTHER" id="PTHR34071:SF2">
    <property type="entry name" value="FLAVIN-NUCLEOTIDE-BINDING PROTEIN"/>
    <property type="match status" value="1"/>
</dbReference>
<dbReference type="SUPFAM" id="SSF50475">
    <property type="entry name" value="FMN-binding split barrel"/>
    <property type="match status" value="1"/>
</dbReference>
<organism evidence="1">
    <name type="scientific">Bionectria ochroleuca</name>
    <name type="common">Gliocladium roseum</name>
    <dbReference type="NCBI Taxonomy" id="29856"/>
    <lineage>
        <taxon>Eukaryota</taxon>
        <taxon>Fungi</taxon>
        <taxon>Dikarya</taxon>
        <taxon>Ascomycota</taxon>
        <taxon>Pezizomycotina</taxon>
        <taxon>Sordariomycetes</taxon>
        <taxon>Hypocreomycetidae</taxon>
        <taxon>Hypocreales</taxon>
        <taxon>Bionectriaceae</taxon>
        <taxon>Clonostachys</taxon>
    </lineage>
</organism>
<protein>
    <recommendedName>
        <fullName evidence="2">Flavin-nucleotide-binding protein</fullName>
    </recommendedName>
</protein>
<reference evidence="1" key="1">
    <citation type="submission" date="2015-01" db="EMBL/GenBank/DDBJ databases">
        <authorList>
            <person name="Durling Mikael"/>
        </authorList>
    </citation>
    <scope>NUCLEOTIDE SEQUENCE</scope>
</reference>
<accession>A0A0B7KJZ4</accession>
<gene>
    <name evidence="1" type="ORF">BN869_000011228_1</name>
</gene>
<dbReference type="Pfam" id="PF12900">
    <property type="entry name" value="Pyridox_ox_2"/>
    <property type="match status" value="1"/>
</dbReference>
<sequence>MRNQLSYPAGEQNKVNRLAEKRAAYDLETVHGIMNQSLVFHVSFQPDAENAFPSTIPMLGALGNFDYPSAGLNEPQDAYIHGYISARMTNLARKAMDDGLPGLPVCLSVAKVDGLILSLSAFTHSCNYRSAVLFGHASLVTDESEKLWALEMLTNKIIPGRWDQVRQPPNKTELVQTQILRVRVTSGSAKVRAGPPADDKEDVQNAAVMAKVWSGYIPLVERMGEPIPSAYNKLVEVPENVRDLQEEFNKEADAYNEKLVKQVEEDVISWGTI</sequence>
<dbReference type="InterPro" id="IPR012349">
    <property type="entry name" value="Split_barrel_FMN-bd"/>
</dbReference>
<dbReference type="InterPro" id="IPR024747">
    <property type="entry name" value="Pyridox_Oxase-rel"/>
</dbReference>
<name>A0A0B7KJZ4_BIOOC</name>
<evidence type="ECO:0008006" key="2">
    <source>
        <dbReference type="Google" id="ProtNLM"/>
    </source>
</evidence>
<dbReference type="Gene3D" id="2.30.110.10">
    <property type="entry name" value="Electron Transport, Fmn-binding Protein, Chain A"/>
    <property type="match status" value="1"/>
</dbReference>
<proteinExistence type="predicted"/>
<dbReference type="EMBL" id="CDPU01000049">
    <property type="protein sequence ID" value="CEO55170.1"/>
    <property type="molecule type" value="Genomic_DNA"/>
</dbReference>